<evidence type="ECO:0000256" key="1">
    <source>
        <dbReference type="SAM" id="Coils"/>
    </source>
</evidence>
<name>A0A5M6CJP8_9BACT</name>
<dbReference type="InterPro" id="IPR002514">
    <property type="entry name" value="Transposase_8"/>
</dbReference>
<dbReference type="AlphaFoldDB" id="A0A5M6CJP8"/>
<organism evidence="2 3">
    <name type="scientific">Roseiconus nitratireducens</name>
    <dbReference type="NCBI Taxonomy" id="2605748"/>
    <lineage>
        <taxon>Bacteria</taxon>
        <taxon>Pseudomonadati</taxon>
        <taxon>Planctomycetota</taxon>
        <taxon>Planctomycetia</taxon>
        <taxon>Pirellulales</taxon>
        <taxon>Pirellulaceae</taxon>
        <taxon>Roseiconus</taxon>
    </lineage>
</organism>
<dbReference type="GO" id="GO:0006313">
    <property type="term" value="P:DNA transposition"/>
    <property type="evidence" value="ECO:0007669"/>
    <property type="project" value="InterPro"/>
</dbReference>
<protein>
    <submittedName>
        <fullName evidence="2">Transposase</fullName>
    </submittedName>
</protein>
<accession>A0A5M6CJP8</accession>
<comment type="caution">
    <text evidence="2">The sequence shown here is derived from an EMBL/GenBank/DDBJ whole genome shotgun (WGS) entry which is preliminary data.</text>
</comment>
<proteinExistence type="predicted"/>
<feature type="coiled-coil region" evidence="1">
    <location>
        <begin position="55"/>
        <end position="89"/>
    </location>
</feature>
<gene>
    <name evidence="2" type="ORF">FYK55_28680</name>
</gene>
<keyword evidence="3" id="KW-1185">Reference proteome</keyword>
<reference evidence="2 3" key="1">
    <citation type="submission" date="2019-08" db="EMBL/GenBank/DDBJ databases">
        <authorList>
            <person name="Dhanesh K."/>
            <person name="Kumar G."/>
            <person name="Sasikala C."/>
            <person name="Venkata Ramana C."/>
        </authorList>
    </citation>
    <scope>NUCLEOTIDE SEQUENCE [LARGE SCALE GENOMIC DNA]</scope>
    <source>
        <strain evidence="2 3">JC645</strain>
    </source>
</reference>
<dbReference type="PANTHER" id="PTHR33609">
    <property type="entry name" value="LOW CALCIUM RESPONSE LOCUS PROTEIN S"/>
    <property type="match status" value="1"/>
</dbReference>
<evidence type="ECO:0000313" key="3">
    <source>
        <dbReference type="Proteomes" id="UP000324479"/>
    </source>
</evidence>
<dbReference type="Proteomes" id="UP000324479">
    <property type="component" value="Unassembled WGS sequence"/>
</dbReference>
<dbReference type="InterPro" id="IPR009057">
    <property type="entry name" value="Homeodomain-like_sf"/>
</dbReference>
<dbReference type="GO" id="GO:0004803">
    <property type="term" value="F:transposase activity"/>
    <property type="evidence" value="ECO:0007669"/>
    <property type="project" value="InterPro"/>
</dbReference>
<dbReference type="PANTHER" id="PTHR33609:SF1">
    <property type="entry name" value="TRANSPOSASE"/>
    <property type="match status" value="1"/>
</dbReference>
<dbReference type="InterPro" id="IPR052546">
    <property type="entry name" value="Transposase_8_domain"/>
</dbReference>
<dbReference type="SUPFAM" id="SSF46689">
    <property type="entry name" value="Homeodomain-like"/>
    <property type="match status" value="1"/>
</dbReference>
<dbReference type="EMBL" id="VWOX01000066">
    <property type="protein sequence ID" value="KAA5534192.1"/>
    <property type="molecule type" value="Genomic_DNA"/>
</dbReference>
<evidence type="ECO:0000313" key="2">
    <source>
        <dbReference type="EMBL" id="KAA5534192.1"/>
    </source>
</evidence>
<keyword evidence="1" id="KW-0175">Coiled coil</keyword>
<dbReference type="Pfam" id="PF01527">
    <property type="entry name" value="HTH_Tnp_1"/>
    <property type="match status" value="1"/>
</dbReference>
<dbReference type="Gene3D" id="1.10.10.60">
    <property type="entry name" value="Homeodomain-like"/>
    <property type="match status" value="1"/>
</dbReference>
<sequence>MKKRSRRHSPEQIVKKLRDAEVMLSNGKSMEEVLKFLEVSEATFNRWRNQYGGMKSQEAKRLKELEGENARLKRLLAESELDKAMLKEALRGND</sequence>
<dbReference type="GO" id="GO:0003677">
    <property type="term" value="F:DNA binding"/>
    <property type="evidence" value="ECO:0007669"/>
    <property type="project" value="InterPro"/>
</dbReference>